<evidence type="ECO:0000256" key="5">
    <source>
        <dbReference type="ARBA" id="ARBA00022490"/>
    </source>
</evidence>
<dbReference type="Gene3D" id="3.30.1460.50">
    <property type="match status" value="1"/>
</dbReference>
<dbReference type="GO" id="GO:0019776">
    <property type="term" value="F:Atg8-family ligase activity"/>
    <property type="evidence" value="ECO:0007669"/>
    <property type="project" value="TreeGrafter"/>
</dbReference>
<reference evidence="10" key="1">
    <citation type="submission" date="2021-01" db="EMBL/GenBank/DDBJ databases">
        <authorList>
            <person name="Corre E."/>
            <person name="Pelletier E."/>
            <person name="Niang G."/>
            <person name="Scheremetjew M."/>
            <person name="Finn R."/>
            <person name="Kale V."/>
            <person name="Holt S."/>
            <person name="Cochrane G."/>
            <person name="Meng A."/>
            <person name="Brown T."/>
            <person name="Cohen L."/>
        </authorList>
    </citation>
    <scope>NUCLEOTIDE SEQUENCE</scope>
    <source>
        <strain evidence="10">B650</strain>
    </source>
</reference>
<keyword evidence="8" id="KW-0072">Autophagy</keyword>
<dbReference type="GO" id="GO:0005829">
    <property type="term" value="C:cytosol"/>
    <property type="evidence" value="ECO:0007669"/>
    <property type="project" value="TreeGrafter"/>
</dbReference>
<evidence type="ECO:0000256" key="9">
    <source>
        <dbReference type="SAM" id="MobiDB-lite"/>
    </source>
</evidence>
<evidence type="ECO:0000313" key="11">
    <source>
        <dbReference type="EMBL" id="CAD9596788.1"/>
    </source>
</evidence>
<proteinExistence type="inferred from homology"/>
<comment type="subcellular location">
    <subcellularLocation>
        <location evidence="1">Cytoplasm</location>
    </subcellularLocation>
</comment>
<dbReference type="Pfam" id="PF03987">
    <property type="entry name" value="Autophagy_act_C"/>
    <property type="match status" value="1"/>
</dbReference>
<feature type="compositionally biased region" description="Polar residues" evidence="9">
    <location>
        <begin position="156"/>
        <end position="165"/>
    </location>
</feature>
<gene>
    <name evidence="10" type="ORF">LDAN0321_LOCUS15247</name>
    <name evidence="11" type="ORF">LDAN0321_LOCUS15290</name>
</gene>
<evidence type="ECO:0000256" key="6">
    <source>
        <dbReference type="ARBA" id="ARBA00022786"/>
    </source>
</evidence>
<dbReference type="PANTHER" id="PTHR12866:SF2">
    <property type="entry name" value="UBIQUITIN-LIKE-CONJUGATING ENZYME ATG3"/>
    <property type="match status" value="1"/>
</dbReference>
<dbReference type="GO" id="GO:0015031">
    <property type="term" value="P:protein transport"/>
    <property type="evidence" value="ECO:0007669"/>
    <property type="project" value="UniProtKB-KW"/>
</dbReference>
<evidence type="ECO:0000256" key="1">
    <source>
        <dbReference type="ARBA" id="ARBA00004496"/>
    </source>
</evidence>
<name>A0A6U2QSC1_9STRA</name>
<keyword evidence="7" id="KW-0653">Protein transport</keyword>
<keyword evidence="5" id="KW-0963">Cytoplasm</keyword>
<evidence type="ECO:0000313" key="10">
    <source>
        <dbReference type="EMBL" id="CAD9596639.1"/>
    </source>
</evidence>
<evidence type="ECO:0000256" key="8">
    <source>
        <dbReference type="ARBA" id="ARBA00023006"/>
    </source>
</evidence>
<accession>A0A6U2QSC1</accession>
<dbReference type="AlphaFoldDB" id="A0A6U2QSC1"/>
<dbReference type="PANTHER" id="PTHR12866">
    <property type="entry name" value="UBIQUITIN-LIKE-CONJUGATING ENZYME ATG3"/>
    <property type="match status" value="1"/>
</dbReference>
<keyword evidence="6" id="KW-0833">Ubl conjugation pathway</keyword>
<dbReference type="InterPro" id="IPR007135">
    <property type="entry name" value="Atg3/Atg10"/>
</dbReference>
<protein>
    <recommendedName>
        <fullName evidence="3">Autophagy-related protein 3</fullName>
    </recommendedName>
</protein>
<dbReference type="EMBL" id="HBGY01024559">
    <property type="protein sequence ID" value="CAD9596639.1"/>
    <property type="molecule type" value="Transcribed_RNA"/>
</dbReference>
<dbReference type="GO" id="GO:0000045">
    <property type="term" value="P:autophagosome assembly"/>
    <property type="evidence" value="ECO:0007669"/>
    <property type="project" value="TreeGrafter"/>
</dbReference>
<feature type="region of interest" description="Disordered" evidence="9">
    <location>
        <begin position="143"/>
        <end position="165"/>
    </location>
</feature>
<evidence type="ECO:0000256" key="7">
    <source>
        <dbReference type="ARBA" id="ARBA00022927"/>
    </source>
</evidence>
<dbReference type="GO" id="GO:0000422">
    <property type="term" value="P:autophagy of mitochondrion"/>
    <property type="evidence" value="ECO:0007669"/>
    <property type="project" value="TreeGrafter"/>
</dbReference>
<evidence type="ECO:0000256" key="2">
    <source>
        <dbReference type="ARBA" id="ARBA00007683"/>
    </source>
</evidence>
<dbReference type="GO" id="GO:0044804">
    <property type="term" value="P:nucleophagy"/>
    <property type="evidence" value="ECO:0007669"/>
    <property type="project" value="TreeGrafter"/>
</dbReference>
<dbReference type="GO" id="GO:0000407">
    <property type="term" value="C:phagophore assembly site"/>
    <property type="evidence" value="ECO:0007669"/>
    <property type="project" value="TreeGrafter"/>
</dbReference>
<evidence type="ECO:0000256" key="3">
    <source>
        <dbReference type="ARBA" id="ARBA00018067"/>
    </source>
</evidence>
<dbReference type="FunFam" id="3.30.1460.50:FF:000007">
    <property type="entry name" value="Autophagy-related protein 3"/>
    <property type="match status" value="1"/>
</dbReference>
<dbReference type="EMBL" id="HBGY01024670">
    <property type="protein sequence ID" value="CAD9596788.1"/>
    <property type="molecule type" value="Transcribed_RNA"/>
</dbReference>
<comment type="similarity">
    <text evidence="2">Belongs to the ATG3 family.</text>
</comment>
<dbReference type="GO" id="GO:0061723">
    <property type="term" value="P:glycophagy"/>
    <property type="evidence" value="ECO:0007669"/>
    <property type="project" value="TreeGrafter"/>
</dbReference>
<evidence type="ECO:0000256" key="4">
    <source>
        <dbReference type="ARBA" id="ARBA00022448"/>
    </source>
</evidence>
<organism evidence="10">
    <name type="scientific">Leptocylindrus danicus</name>
    <dbReference type="NCBI Taxonomy" id="163516"/>
    <lineage>
        <taxon>Eukaryota</taxon>
        <taxon>Sar</taxon>
        <taxon>Stramenopiles</taxon>
        <taxon>Ochrophyta</taxon>
        <taxon>Bacillariophyta</taxon>
        <taxon>Coscinodiscophyceae</taxon>
        <taxon>Chaetocerotophycidae</taxon>
        <taxon>Leptocylindrales</taxon>
        <taxon>Leptocylindraceae</taxon>
        <taxon>Leptocylindrus</taxon>
    </lineage>
</organism>
<keyword evidence="4" id="KW-0813">Transport</keyword>
<sequence length="344" mass="38956">MTSFLGPLKQARELLTPTLKTSAFLERGVLTPEEFVRAGDELCYRCPTWSWESGQKIRPHLPPDKQYLVTRNVPCRQRCSEVENSGLVLEEDVELMRNALLDDDSDGNDGWMVSHIVEKNKEQSLEDDFDILDAEGESVVCMPSSKDVNEKESSKSDFNSQTNNGGMDAVVVDDSHSATHAHALQEPEEDEYADMADFEEENIVEDEAMMDVVTESNSNIVKVRTYDLSITYDKYYQTPRVWLFGYDENGNPLAAEQMYEDCMSDYVKRTVTLDYHPHTSGVYASIHPCQHGAVMKNIVRNLSKSGESPSVDSYLFIFLKFVSSIIPTINYDFTMEVSASLKKE</sequence>